<sequence length="396" mass="42568">MSPVFSLLLCLLVYHQLSLSTANSTTFSADIAALKAFKAAINPSTIPPWSCLGSWDFTSDPCSYPKRTHFVCGLTCSSDADPSPSRVISITLDSVGYSGTLTPLVSQLTQLVTLDLGQNSFHGTIPPSLSSLSFLQTLTLRTNSFSGSIPFSIGNLKSLQELDVSGNSLSGYVPNTIFSLSKLTRLDLSFNKFSGGLPKLPPNLLELAIKASSLSGSISKSSFDGLNQLETVELSANSFTGVLQSWFFQLPSLQQINLSNNTLTGVEISKPNKGYSELVAVDLGFNKIEGYIPANFSEYPVLASLSLRYNMLRGPIPLEFSKKGTLKRLYLDGNYLTGTPPPGFFAGEESEIAGSFGDNCLRGCPASSQLCLPSQKPTSVCKQVYAGKKPRSKKHH</sequence>
<keyword evidence="2" id="KW-0433">Leucine-rich repeat</keyword>
<dbReference type="GO" id="GO:0016020">
    <property type="term" value="C:membrane"/>
    <property type="evidence" value="ECO:0007669"/>
    <property type="project" value="UniProtKB-SubCell"/>
</dbReference>
<keyword evidence="6" id="KW-1133">Transmembrane helix</keyword>
<keyword evidence="4 8" id="KW-0732">Signal</keyword>
<feature type="chain" id="PRO_5027906153" evidence="8">
    <location>
        <begin position="23"/>
        <end position="396"/>
    </location>
</feature>
<dbReference type="GO" id="GO:0032440">
    <property type="term" value="F:2-alkenal reductase [NAD(P)H] activity"/>
    <property type="evidence" value="ECO:0007669"/>
    <property type="project" value="UniProtKB-EC"/>
</dbReference>
<evidence type="ECO:0000256" key="1">
    <source>
        <dbReference type="ARBA" id="ARBA00004370"/>
    </source>
</evidence>
<dbReference type="PRINTS" id="PR00019">
    <property type="entry name" value="LEURICHRPT"/>
</dbReference>
<dbReference type="SUPFAM" id="SSF52058">
    <property type="entry name" value="L domain-like"/>
    <property type="match status" value="1"/>
</dbReference>
<comment type="subcellular location">
    <subcellularLocation>
        <location evidence="1">Membrane</location>
    </subcellularLocation>
</comment>
<evidence type="ECO:0000256" key="4">
    <source>
        <dbReference type="ARBA" id="ARBA00022729"/>
    </source>
</evidence>
<dbReference type="AlphaFoldDB" id="A0A7C9E8I5"/>
<evidence type="ECO:0000256" key="3">
    <source>
        <dbReference type="ARBA" id="ARBA00022692"/>
    </source>
</evidence>
<dbReference type="Pfam" id="PF08263">
    <property type="entry name" value="LRRNT_2"/>
    <property type="match status" value="1"/>
</dbReference>
<evidence type="ECO:0000256" key="7">
    <source>
        <dbReference type="ARBA" id="ARBA00023136"/>
    </source>
</evidence>
<dbReference type="Pfam" id="PF13855">
    <property type="entry name" value="LRR_8"/>
    <property type="match status" value="2"/>
</dbReference>
<dbReference type="InterPro" id="IPR013210">
    <property type="entry name" value="LRR_N_plant-typ"/>
</dbReference>
<evidence type="ECO:0000313" key="10">
    <source>
        <dbReference type="EMBL" id="MBA4661802.1"/>
    </source>
</evidence>
<keyword evidence="7" id="KW-0472">Membrane</keyword>
<dbReference type="EMBL" id="GISG01213613">
    <property type="protein sequence ID" value="MBA4661802.1"/>
    <property type="molecule type" value="Transcribed_RNA"/>
</dbReference>
<evidence type="ECO:0000256" key="2">
    <source>
        <dbReference type="ARBA" id="ARBA00022614"/>
    </source>
</evidence>
<proteinExistence type="predicted"/>
<dbReference type="InterPro" id="IPR003591">
    <property type="entry name" value="Leu-rich_rpt_typical-subtyp"/>
</dbReference>
<dbReference type="PANTHER" id="PTHR48009:SF9">
    <property type="entry name" value="LRR RECEPTOR-LIKE SERINE_THREONINE-PROTEIN KINASE GSO1"/>
    <property type="match status" value="1"/>
</dbReference>
<evidence type="ECO:0000256" key="8">
    <source>
        <dbReference type="SAM" id="SignalP"/>
    </source>
</evidence>
<dbReference type="FunFam" id="3.80.10.10:FF:000400">
    <property type="entry name" value="Nuclear pore complex protein NUP107"/>
    <property type="match status" value="1"/>
</dbReference>
<organism evidence="10">
    <name type="scientific">Opuntia streptacantha</name>
    <name type="common">Prickly pear cactus</name>
    <name type="synonym">Opuntia cardona</name>
    <dbReference type="NCBI Taxonomy" id="393608"/>
    <lineage>
        <taxon>Eukaryota</taxon>
        <taxon>Viridiplantae</taxon>
        <taxon>Streptophyta</taxon>
        <taxon>Embryophyta</taxon>
        <taxon>Tracheophyta</taxon>
        <taxon>Spermatophyta</taxon>
        <taxon>Magnoliopsida</taxon>
        <taxon>eudicotyledons</taxon>
        <taxon>Gunneridae</taxon>
        <taxon>Pentapetalae</taxon>
        <taxon>Caryophyllales</taxon>
        <taxon>Cactineae</taxon>
        <taxon>Cactaceae</taxon>
        <taxon>Opuntioideae</taxon>
        <taxon>Opuntia</taxon>
    </lineage>
</organism>
<name>A0A7C9E8I5_OPUST</name>
<dbReference type="InterPro" id="IPR032675">
    <property type="entry name" value="LRR_dom_sf"/>
</dbReference>
<evidence type="ECO:0000256" key="6">
    <source>
        <dbReference type="ARBA" id="ARBA00022989"/>
    </source>
</evidence>
<keyword evidence="3" id="KW-0812">Transmembrane</keyword>
<evidence type="ECO:0000256" key="5">
    <source>
        <dbReference type="ARBA" id="ARBA00022737"/>
    </source>
</evidence>
<keyword evidence="10" id="KW-0560">Oxidoreductase</keyword>
<reference evidence="10" key="2">
    <citation type="submission" date="2020-07" db="EMBL/GenBank/DDBJ databases">
        <authorList>
            <person name="Vera ALvarez R."/>
            <person name="Arias-Moreno D.M."/>
            <person name="Jimenez-Jacinto V."/>
            <person name="Jimenez-Bremont J.F."/>
            <person name="Swaminathan K."/>
            <person name="Moose S.P."/>
            <person name="Guerrero-Gonzalez M.L."/>
            <person name="Marino-Ramirez L."/>
            <person name="Landsman D."/>
            <person name="Rodriguez-Kessler M."/>
            <person name="Delgado-Sanchez P."/>
        </authorList>
    </citation>
    <scope>NUCLEOTIDE SEQUENCE</scope>
    <source>
        <tissue evidence="10">Cladode</tissue>
    </source>
</reference>
<dbReference type="Pfam" id="PF00560">
    <property type="entry name" value="LRR_1"/>
    <property type="match status" value="2"/>
</dbReference>
<protein>
    <submittedName>
        <fullName evidence="10">2-alkenal reductase (NAD(P)(+))</fullName>
        <ecNumber evidence="10">1.3.1.74</ecNumber>
    </submittedName>
</protein>
<feature type="signal peptide" evidence="8">
    <location>
        <begin position="1"/>
        <end position="22"/>
    </location>
</feature>
<dbReference type="InterPro" id="IPR053213">
    <property type="entry name" value="RLP29"/>
</dbReference>
<feature type="domain" description="Leucine-rich repeat-containing N-terminal plant-type" evidence="9">
    <location>
        <begin position="29"/>
        <end position="63"/>
    </location>
</feature>
<dbReference type="SMART" id="SM00369">
    <property type="entry name" value="LRR_TYP"/>
    <property type="match status" value="5"/>
</dbReference>
<dbReference type="EC" id="1.3.1.74" evidence="10"/>
<dbReference type="PANTHER" id="PTHR48009">
    <property type="entry name" value="LEUCINE-RICH REPEAT (LRR) FAMILY PROTEIN"/>
    <property type="match status" value="1"/>
</dbReference>
<reference evidence="10" key="1">
    <citation type="journal article" date="2013" name="J. Plant Res.">
        <title>Effect of fungi and light on seed germination of three Opuntia species from semiarid lands of central Mexico.</title>
        <authorList>
            <person name="Delgado-Sanchez P."/>
            <person name="Jimenez-Bremont J.F."/>
            <person name="Guerrero-Gonzalez Mde L."/>
            <person name="Flores J."/>
        </authorList>
    </citation>
    <scope>NUCLEOTIDE SEQUENCE</scope>
    <source>
        <tissue evidence="10">Cladode</tissue>
    </source>
</reference>
<dbReference type="Gene3D" id="3.80.10.10">
    <property type="entry name" value="Ribonuclease Inhibitor"/>
    <property type="match status" value="2"/>
</dbReference>
<accession>A0A7C9E8I5</accession>
<evidence type="ECO:0000259" key="9">
    <source>
        <dbReference type="Pfam" id="PF08263"/>
    </source>
</evidence>
<keyword evidence="5" id="KW-0677">Repeat</keyword>
<dbReference type="InterPro" id="IPR001611">
    <property type="entry name" value="Leu-rich_rpt"/>
</dbReference>